<dbReference type="GO" id="GO:0046872">
    <property type="term" value="F:metal ion binding"/>
    <property type="evidence" value="ECO:0007669"/>
    <property type="project" value="UniProtKB-KW"/>
</dbReference>
<dbReference type="InterPro" id="IPR036264">
    <property type="entry name" value="Bact_exopeptidase_dim_dom"/>
</dbReference>
<dbReference type="Pfam" id="PF07687">
    <property type="entry name" value="M20_dimer"/>
    <property type="match status" value="1"/>
</dbReference>
<feature type="binding site" evidence="1">
    <location>
        <position position="87"/>
    </location>
    <ligand>
        <name>Mn(2+)</name>
        <dbReference type="ChEBI" id="CHEBI:29035"/>
        <label>2</label>
    </ligand>
</feature>
<protein>
    <submittedName>
        <fullName evidence="3">Amidohydrolase</fullName>
    </submittedName>
</protein>
<evidence type="ECO:0000256" key="1">
    <source>
        <dbReference type="PIRSR" id="PIRSR005962-1"/>
    </source>
</evidence>
<keyword evidence="1" id="KW-0464">Manganese</keyword>
<dbReference type="Gene3D" id="3.40.630.10">
    <property type="entry name" value="Zn peptidases"/>
    <property type="match status" value="1"/>
</dbReference>
<feature type="binding site" evidence="1">
    <location>
        <position position="85"/>
    </location>
    <ligand>
        <name>Mn(2+)</name>
        <dbReference type="ChEBI" id="CHEBI:29035"/>
        <label>2</label>
    </ligand>
</feature>
<keyword evidence="3" id="KW-0378">Hydrolase</keyword>
<name>A0A1G9SZ20_9FIRM</name>
<dbReference type="STRING" id="349095.SAMN05660299_00822"/>
<feature type="binding site" evidence="1">
    <location>
        <position position="341"/>
    </location>
    <ligand>
        <name>Mn(2+)</name>
        <dbReference type="ChEBI" id="CHEBI:29035"/>
        <label>2</label>
    </ligand>
</feature>
<dbReference type="InterPro" id="IPR011650">
    <property type="entry name" value="Peptidase_M20_dimer"/>
</dbReference>
<feature type="domain" description="Peptidase M20 dimerisation" evidence="2">
    <location>
        <begin position="166"/>
        <end position="258"/>
    </location>
</feature>
<feature type="binding site" evidence="1">
    <location>
        <position position="145"/>
    </location>
    <ligand>
        <name>Mn(2+)</name>
        <dbReference type="ChEBI" id="CHEBI:29035"/>
        <label>2</label>
    </ligand>
</feature>
<gene>
    <name evidence="3" type="ORF">SAMN05660299_00822</name>
</gene>
<dbReference type="AlphaFoldDB" id="A0A1G9SZ20"/>
<evidence type="ECO:0000313" key="3">
    <source>
        <dbReference type="EMBL" id="SDM40678.1"/>
    </source>
</evidence>
<sequence>MSNVLTHYNYLHAIPEPGLQEFKTAAYLAAKLEAAGYAVTCHIGGATGIVGTYDSGLPGPVLGIRADMDALTHIIDGKTIQRHTCGHDAHCAMLLTAAEEIIAENSIKKGKLKIIFQPAEETGAGAKIMLEAGVIDDIDILLGMHIRPIQECRSGQIIEAMYYSSSCTIKAIIKGIPAHGARPHLGVNAIDGAIAAITAVNAIHMNPVVACSAKCTRFLCDSGVTNAIPERAAITFDIRAQYNDTMKELKEKVIRAIHAGAATVGATVESLEIPTELPAAELDPEITKILGDIIVESFGKEALCPPFTTPGGEDFFWYTSKLPHLKAGFTGLGVDAEPGLHHPDMHFDLSALENGVIIHKKSITKFLNEPCTD</sequence>
<dbReference type="OrthoDB" id="9776731at2"/>
<dbReference type="SUPFAM" id="SSF55031">
    <property type="entry name" value="Bacterial exopeptidase dimerisation domain"/>
    <property type="match status" value="1"/>
</dbReference>
<evidence type="ECO:0000259" key="2">
    <source>
        <dbReference type="Pfam" id="PF07687"/>
    </source>
</evidence>
<dbReference type="Proteomes" id="UP000199309">
    <property type="component" value="Unassembled WGS sequence"/>
</dbReference>
<dbReference type="Pfam" id="PF01546">
    <property type="entry name" value="Peptidase_M20"/>
    <property type="match status" value="1"/>
</dbReference>
<dbReference type="InterPro" id="IPR017439">
    <property type="entry name" value="Amidohydrolase"/>
</dbReference>
<accession>A0A1G9SZ20</accession>
<reference evidence="3 4" key="1">
    <citation type="submission" date="2016-10" db="EMBL/GenBank/DDBJ databases">
        <authorList>
            <person name="de Groot N.N."/>
        </authorList>
    </citation>
    <scope>NUCLEOTIDE SEQUENCE [LARGE SCALE GENOMIC DNA]</scope>
    <source>
        <strain evidence="3 4">DSM 16981</strain>
    </source>
</reference>
<keyword evidence="4" id="KW-1185">Reference proteome</keyword>
<proteinExistence type="predicted"/>
<dbReference type="GO" id="GO:0016787">
    <property type="term" value="F:hydrolase activity"/>
    <property type="evidence" value="ECO:0007669"/>
    <property type="project" value="UniProtKB-KW"/>
</dbReference>
<dbReference type="Gene3D" id="3.30.70.360">
    <property type="match status" value="1"/>
</dbReference>
<keyword evidence="1" id="KW-0479">Metal-binding</keyword>
<organism evidence="3 4">
    <name type="scientific">Megasphaera paucivorans</name>
    <dbReference type="NCBI Taxonomy" id="349095"/>
    <lineage>
        <taxon>Bacteria</taxon>
        <taxon>Bacillati</taxon>
        <taxon>Bacillota</taxon>
        <taxon>Negativicutes</taxon>
        <taxon>Veillonellales</taxon>
        <taxon>Veillonellaceae</taxon>
        <taxon>Megasphaera</taxon>
    </lineage>
</organism>
<dbReference type="PANTHER" id="PTHR11014">
    <property type="entry name" value="PEPTIDASE M20 FAMILY MEMBER"/>
    <property type="match status" value="1"/>
</dbReference>
<feature type="binding site" evidence="1">
    <location>
        <position position="121"/>
    </location>
    <ligand>
        <name>Mn(2+)</name>
        <dbReference type="ChEBI" id="CHEBI:29035"/>
        <label>2</label>
    </ligand>
</feature>
<dbReference type="NCBIfam" id="TIGR01891">
    <property type="entry name" value="amidohydrolases"/>
    <property type="match status" value="1"/>
</dbReference>
<dbReference type="RefSeq" id="WP_091648388.1">
    <property type="nucleotide sequence ID" value="NZ_FNHQ01000006.1"/>
</dbReference>
<dbReference type="EMBL" id="FNHQ01000006">
    <property type="protein sequence ID" value="SDM40678.1"/>
    <property type="molecule type" value="Genomic_DNA"/>
</dbReference>
<evidence type="ECO:0000313" key="4">
    <source>
        <dbReference type="Proteomes" id="UP000199309"/>
    </source>
</evidence>
<dbReference type="SUPFAM" id="SSF53187">
    <property type="entry name" value="Zn-dependent exopeptidases"/>
    <property type="match status" value="1"/>
</dbReference>
<dbReference type="PANTHER" id="PTHR11014:SF122">
    <property type="entry name" value="AMIDOHYDROLASE AMHX"/>
    <property type="match status" value="1"/>
</dbReference>
<dbReference type="InterPro" id="IPR002933">
    <property type="entry name" value="Peptidase_M20"/>
</dbReference>
<dbReference type="PIRSF" id="PIRSF005962">
    <property type="entry name" value="Pept_M20D_amidohydro"/>
    <property type="match status" value="1"/>
</dbReference>
<comment type="cofactor">
    <cofactor evidence="1">
        <name>Mn(2+)</name>
        <dbReference type="ChEBI" id="CHEBI:29035"/>
    </cofactor>
    <text evidence="1">The Mn(2+) ion enhances activity.</text>
</comment>